<evidence type="ECO:0000313" key="9">
    <source>
        <dbReference type="EMBL" id="OWP51614.1"/>
    </source>
</evidence>
<dbReference type="Proteomes" id="UP000198145">
    <property type="component" value="Unassembled WGS sequence"/>
</dbReference>
<keyword evidence="5 7" id="KW-1133">Transmembrane helix</keyword>
<keyword evidence="4 7" id="KW-0812">Transmembrane</keyword>
<feature type="transmembrane region" description="Helical" evidence="7">
    <location>
        <begin position="168"/>
        <end position="188"/>
    </location>
</feature>
<evidence type="ECO:0000256" key="6">
    <source>
        <dbReference type="ARBA" id="ARBA00023136"/>
    </source>
</evidence>
<evidence type="ECO:0000256" key="4">
    <source>
        <dbReference type="ARBA" id="ARBA00022692"/>
    </source>
</evidence>
<feature type="transmembrane region" description="Helical" evidence="7">
    <location>
        <begin position="79"/>
        <end position="96"/>
    </location>
</feature>
<name>A0A246FBD9_PSENT</name>
<reference evidence="9 10" key="1">
    <citation type="submission" date="2017-06" db="EMBL/GenBank/DDBJ databases">
        <title>Draft genome of Pseudomonas nitroreducens DF05.</title>
        <authorList>
            <person name="Iyer R."/>
        </authorList>
    </citation>
    <scope>NUCLEOTIDE SEQUENCE [LARGE SCALE GENOMIC DNA]</scope>
    <source>
        <strain evidence="9 10">DF05</strain>
    </source>
</reference>
<dbReference type="Pfam" id="PF02163">
    <property type="entry name" value="Peptidase_M50"/>
    <property type="match status" value="1"/>
</dbReference>
<proteinExistence type="inferred from homology"/>
<dbReference type="GO" id="GO:0006508">
    <property type="term" value="P:proteolysis"/>
    <property type="evidence" value="ECO:0007669"/>
    <property type="project" value="InterPro"/>
</dbReference>
<accession>A0A246FBD9</accession>
<dbReference type="AlphaFoldDB" id="A0A246FBD9"/>
<organism evidence="9 10">
    <name type="scientific">Pseudomonas nitroreducens</name>
    <dbReference type="NCBI Taxonomy" id="46680"/>
    <lineage>
        <taxon>Bacteria</taxon>
        <taxon>Pseudomonadati</taxon>
        <taxon>Pseudomonadota</taxon>
        <taxon>Gammaproteobacteria</taxon>
        <taxon>Pseudomonadales</taxon>
        <taxon>Pseudomonadaceae</taxon>
        <taxon>Pseudomonas</taxon>
    </lineage>
</organism>
<evidence type="ECO:0000256" key="5">
    <source>
        <dbReference type="ARBA" id="ARBA00022989"/>
    </source>
</evidence>
<evidence type="ECO:0000259" key="8">
    <source>
        <dbReference type="Pfam" id="PF02163"/>
    </source>
</evidence>
<dbReference type="InterPro" id="IPR008915">
    <property type="entry name" value="Peptidase_M50"/>
</dbReference>
<evidence type="ECO:0000313" key="10">
    <source>
        <dbReference type="Proteomes" id="UP000198145"/>
    </source>
</evidence>
<dbReference type="GO" id="GO:0016020">
    <property type="term" value="C:membrane"/>
    <property type="evidence" value="ECO:0007669"/>
    <property type="project" value="UniProtKB-SubCell"/>
</dbReference>
<dbReference type="EMBL" id="NJBA01000002">
    <property type="protein sequence ID" value="OWP51614.1"/>
    <property type="molecule type" value="Genomic_DNA"/>
</dbReference>
<evidence type="ECO:0000256" key="2">
    <source>
        <dbReference type="ARBA" id="ARBA00004141"/>
    </source>
</evidence>
<feature type="domain" description="Peptidase M50" evidence="8">
    <location>
        <begin position="66"/>
        <end position="160"/>
    </location>
</feature>
<keyword evidence="6 7" id="KW-0472">Membrane</keyword>
<dbReference type="RefSeq" id="WP_088416534.1">
    <property type="nucleotide sequence ID" value="NZ_NJBA01000002.1"/>
</dbReference>
<comment type="caution">
    <text evidence="9">The sequence shown here is derived from an EMBL/GenBank/DDBJ whole genome shotgun (WGS) entry which is preliminary data.</text>
</comment>
<comment type="cofactor">
    <cofactor evidence="1">
        <name>Zn(2+)</name>
        <dbReference type="ChEBI" id="CHEBI:29105"/>
    </cofactor>
</comment>
<comment type="similarity">
    <text evidence="3">Belongs to the peptidase M50B family.</text>
</comment>
<comment type="subcellular location">
    <subcellularLocation>
        <location evidence="2">Membrane</location>
        <topology evidence="2">Multi-pass membrane protein</topology>
    </subcellularLocation>
</comment>
<evidence type="ECO:0000256" key="1">
    <source>
        <dbReference type="ARBA" id="ARBA00001947"/>
    </source>
</evidence>
<feature type="transmembrane region" description="Helical" evidence="7">
    <location>
        <begin position="139"/>
        <end position="162"/>
    </location>
</feature>
<feature type="transmembrane region" description="Helical" evidence="7">
    <location>
        <begin position="55"/>
        <end position="73"/>
    </location>
</feature>
<protein>
    <recommendedName>
        <fullName evidence="8">Peptidase M50 domain-containing protein</fullName>
    </recommendedName>
</protein>
<sequence length="388" mass="42789">MSETGMLQSRIGNAAGLWSPPGWINTPLRMLAIILGGATGALGMALSMLSMPAEAVWIVPGLLLGFMVIYQSIFVHEFGHLLGARLGGMTVMRLRVGRWDFRMRRRGWTFSRQPKHPQKLAGYVMAFADPRGPWRRQHVWFNAGGPLANLLVAGLAGLLWLALEEGPVQGLLLAVAATNACMGVANLLPVQGKLRQVSDGLWMLRWWRGMDAAHPQLAFARLMGLSCSGVCADQVPETDLHLLESQESPMPLVALYIRLRALQVQGRWQEAAALDSCFQMQRDALPDALQKVLYDMLRLISAELAFAQAVASGCVLGLFDGLLPQRLQREYASIWARCLAVRAAAAGDQQECRRQLERAVALARLSPDLSQETEELRMQKHLLELLPA</sequence>
<evidence type="ECO:0000256" key="3">
    <source>
        <dbReference type="ARBA" id="ARBA00007931"/>
    </source>
</evidence>
<gene>
    <name evidence="9" type="ORF">CEG18_04935</name>
</gene>
<evidence type="ECO:0000256" key="7">
    <source>
        <dbReference type="SAM" id="Phobius"/>
    </source>
</evidence>
<feature type="transmembrane region" description="Helical" evidence="7">
    <location>
        <begin position="28"/>
        <end position="48"/>
    </location>
</feature>